<accession>A0A818FDB4</accession>
<comment type="caution">
    <text evidence="2">The sequence shown here is derived from an EMBL/GenBank/DDBJ whole genome shotgun (WGS) entry which is preliminary data.</text>
</comment>
<dbReference type="Proteomes" id="UP000663833">
    <property type="component" value="Unassembled WGS sequence"/>
</dbReference>
<organism evidence="2 4">
    <name type="scientific">Rotaria socialis</name>
    <dbReference type="NCBI Taxonomy" id="392032"/>
    <lineage>
        <taxon>Eukaryota</taxon>
        <taxon>Metazoa</taxon>
        <taxon>Spiralia</taxon>
        <taxon>Gnathifera</taxon>
        <taxon>Rotifera</taxon>
        <taxon>Eurotatoria</taxon>
        <taxon>Bdelloidea</taxon>
        <taxon>Philodinida</taxon>
        <taxon>Philodinidae</taxon>
        <taxon>Rotaria</taxon>
    </lineage>
</organism>
<dbReference type="AlphaFoldDB" id="A0A818FDB4"/>
<proteinExistence type="predicted"/>
<reference evidence="2" key="1">
    <citation type="submission" date="2021-02" db="EMBL/GenBank/DDBJ databases">
        <authorList>
            <person name="Nowell W R."/>
        </authorList>
    </citation>
    <scope>NUCLEOTIDE SEQUENCE</scope>
</reference>
<dbReference type="EMBL" id="CAJOBO010005159">
    <property type="protein sequence ID" value="CAF4538246.1"/>
    <property type="molecule type" value="Genomic_DNA"/>
</dbReference>
<evidence type="ECO:0000313" key="4">
    <source>
        <dbReference type="Proteomes" id="UP000663833"/>
    </source>
</evidence>
<gene>
    <name evidence="3" type="ORF">HFQ381_LOCUS30163</name>
    <name evidence="2" type="ORF">LUA448_LOCUS23445</name>
</gene>
<dbReference type="Proteomes" id="UP000663851">
    <property type="component" value="Unassembled WGS sequence"/>
</dbReference>
<evidence type="ECO:0000313" key="3">
    <source>
        <dbReference type="EMBL" id="CAF4538246.1"/>
    </source>
</evidence>
<feature type="region of interest" description="Disordered" evidence="1">
    <location>
        <begin position="38"/>
        <end position="62"/>
    </location>
</feature>
<protein>
    <submittedName>
        <fullName evidence="2">Uncharacterized protein</fullName>
    </submittedName>
</protein>
<evidence type="ECO:0000313" key="2">
    <source>
        <dbReference type="EMBL" id="CAF3472071.1"/>
    </source>
</evidence>
<name>A0A818FDB4_9BILA</name>
<evidence type="ECO:0000256" key="1">
    <source>
        <dbReference type="SAM" id="MobiDB-lite"/>
    </source>
</evidence>
<sequence>MRSSSDGIRLECVDMIHLLTLRTYETANAPLPPNVTLANGSHPLYHQTTSRSRPPPPLPPGISKFSSQITFPFSFSTPNINTYYETVCMFPPQTNSTTTTTNDATSDIVSSFPIASSTAIDNQTNNNLIGASPWLPHLAPKFKDKPGLQKELDGIRVSLDYEMRCEAHEPNIRK</sequence>
<dbReference type="EMBL" id="CAJNYD010003032">
    <property type="protein sequence ID" value="CAF3472071.1"/>
    <property type="molecule type" value="Genomic_DNA"/>
</dbReference>